<gene>
    <name evidence="2" type="ORF">GCM10022268_03150</name>
</gene>
<dbReference type="CDD" id="cd02199">
    <property type="entry name" value="YjgF_YER057c_UK114_like_1"/>
    <property type="match status" value="1"/>
</dbReference>
<dbReference type="InterPro" id="IPR013813">
    <property type="entry name" value="Endoribo_LPSP/chorism_mut-like"/>
</dbReference>
<feature type="domain" description="Endoribonuclease L-PSP/chorismate mutase-like" evidence="1">
    <location>
        <begin position="21"/>
        <end position="155"/>
    </location>
</feature>
<proteinExistence type="predicted"/>
<name>A0ABP7CXC4_9SPHN</name>
<dbReference type="PANTHER" id="PTHR43760">
    <property type="entry name" value="ENDORIBONUCLEASE-RELATED"/>
    <property type="match status" value="1"/>
</dbReference>
<dbReference type="Pfam" id="PF14588">
    <property type="entry name" value="YjgF_endoribonc"/>
    <property type="match status" value="1"/>
</dbReference>
<evidence type="ECO:0000313" key="3">
    <source>
        <dbReference type="Proteomes" id="UP001500523"/>
    </source>
</evidence>
<dbReference type="Gene3D" id="3.30.1330.40">
    <property type="entry name" value="RutC-like"/>
    <property type="match status" value="1"/>
</dbReference>
<organism evidence="2 3">
    <name type="scientific">Sphingomonas cynarae</name>
    <dbReference type="NCBI Taxonomy" id="930197"/>
    <lineage>
        <taxon>Bacteria</taxon>
        <taxon>Pseudomonadati</taxon>
        <taxon>Pseudomonadota</taxon>
        <taxon>Alphaproteobacteria</taxon>
        <taxon>Sphingomonadales</taxon>
        <taxon>Sphingomonadaceae</taxon>
        <taxon>Sphingomonas</taxon>
    </lineage>
</organism>
<protein>
    <submittedName>
        <fullName evidence="2">RidA family protein</fullName>
    </submittedName>
</protein>
<dbReference type="Proteomes" id="UP001500523">
    <property type="component" value="Unassembled WGS sequence"/>
</dbReference>
<evidence type="ECO:0000313" key="2">
    <source>
        <dbReference type="EMBL" id="GAA3695915.1"/>
    </source>
</evidence>
<evidence type="ECO:0000259" key="1">
    <source>
        <dbReference type="Pfam" id="PF14588"/>
    </source>
</evidence>
<dbReference type="InterPro" id="IPR035959">
    <property type="entry name" value="RutC-like_sf"/>
</dbReference>
<dbReference type="EMBL" id="BAABBF010000001">
    <property type="protein sequence ID" value="GAA3695915.1"/>
    <property type="molecule type" value="Genomic_DNA"/>
</dbReference>
<dbReference type="PANTHER" id="PTHR43760:SF1">
    <property type="entry name" value="ENDORIBONUCLEASE L-PSP_CHORISMATE MUTASE-LIKE DOMAIN-CONTAINING PROTEIN"/>
    <property type="match status" value="1"/>
</dbReference>
<keyword evidence="3" id="KW-1185">Reference proteome</keyword>
<dbReference type="SUPFAM" id="SSF55298">
    <property type="entry name" value="YjgF-like"/>
    <property type="match status" value="1"/>
</dbReference>
<reference evidence="3" key="1">
    <citation type="journal article" date="2019" name="Int. J. Syst. Evol. Microbiol.">
        <title>The Global Catalogue of Microorganisms (GCM) 10K type strain sequencing project: providing services to taxonomists for standard genome sequencing and annotation.</title>
        <authorList>
            <consortium name="The Broad Institute Genomics Platform"/>
            <consortium name="The Broad Institute Genome Sequencing Center for Infectious Disease"/>
            <person name="Wu L."/>
            <person name="Ma J."/>
        </authorList>
    </citation>
    <scope>NUCLEOTIDE SEQUENCE [LARGE SCALE GENOMIC DNA]</scope>
    <source>
        <strain evidence="3">JCM 17498</strain>
    </source>
</reference>
<sequence length="170" mass="17327">MTASAPAGTRGGMTTQIDRTLADLGLTLPQAAAPVAAYVPVVAVGNVLHLSGQLPFRDGALVTGRLGETVSLEEGQEAAKLCGLMIVAQLKKHLGDLSRVRRIVKLGVFVNSAGDFTDQPKVANGASELMVALFGDAGRHARSAVGVPVLPLGAAVEIDAIVEIGEPLAG</sequence>
<comment type="caution">
    <text evidence="2">The sequence shown here is derived from an EMBL/GenBank/DDBJ whole genome shotgun (WGS) entry which is preliminary data.</text>
</comment>
<accession>A0ABP7CXC4</accession>